<dbReference type="InterPro" id="IPR002818">
    <property type="entry name" value="DJ-1/PfpI"/>
</dbReference>
<dbReference type="NCBIfam" id="TIGR01382">
    <property type="entry name" value="PfpI"/>
    <property type="match status" value="1"/>
</dbReference>
<evidence type="ECO:0000259" key="2">
    <source>
        <dbReference type="Pfam" id="PF01965"/>
    </source>
</evidence>
<dbReference type="GO" id="GO:0008233">
    <property type="term" value="F:peptidase activity"/>
    <property type="evidence" value="ECO:0007669"/>
    <property type="project" value="UniProtKB-KW"/>
</dbReference>
<sequence length="202" mass="21590">MAETSKKTLAGKTIAVLATDGVEQIELQEPVKALRAEGATVEVISLEPGWIQGFDHLTPDERIAVDKTLKTTDASRYDGLVLPGGVANPDQLRTEQAALKFVRAFFDAGKPVAAICHAPWILIEAGVAEGRTLTAYKSIRTDLRNAGAEVVDKEVVVDGGLVTSRCPDDLPAFNAAMIQAFAEAPRSGRREAKSEEARPSAH</sequence>
<dbReference type="PANTHER" id="PTHR42733:SF12">
    <property type="entry name" value="PROTEINASE"/>
    <property type="match status" value="1"/>
</dbReference>
<evidence type="ECO:0000256" key="1">
    <source>
        <dbReference type="ARBA" id="ARBA00008542"/>
    </source>
</evidence>
<dbReference type="Proteomes" id="UP000077603">
    <property type="component" value="Chromosome"/>
</dbReference>
<keyword evidence="4" id="KW-1185">Reference proteome</keyword>
<dbReference type="EMBL" id="CP015614">
    <property type="protein sequence ID" value="ANF54868.1"/>
    <property type="molecule type" value="Genomic_DNA"/>
</dbReference>
<dbReference type="SUPFAM" id="SSF52317">
    <property type="entry name" value="Class I glutamine amidotransferase-like"/>
    <property type="match status" value="1"/>
</dbReference>
<evidence type="ECO:0000313" key="3">
    <source>
        <dbReference type="EMBL" id="ANF54868.1"/>
    </source>
</evidence>
<dbReference type="AlphaFoldDB" id="A0A172Y6P0"/>
<dbReference type="CDD" id="cd03134">
    <property type="entry name" value="GATase1_PfpI_like"/>
    <property type="match status" value="1"/>
</dbReference>
<reference evidence="3 4" key="1">
    <citation type="journal article" date="2014" name="Genome Announc.">
        <title>Genome Sequence of a Promising Hydrogen-Producing Facultative Anaerobic Bacterium, Brevundimonas naejangsanensis Strain B1.</title>
        <authorList>
            <person name="Su H."/>
            <person name="Zhang T."/>
            <person name="Bao M."/>
            <person name="Jiang Y."/>
            <person name="Wang Y."/>
            <person name="Tan T."/>
        </authorList>
    </citation>
    <scope>NUCLEOTIDE SEQUENCE [LARGE SCALE GENOMIC DNA]</scope>
    <source>
        <strain evidence="3 4">B1</strain>
    </source>
</reference>
<protein>
    <submittedName>
        <fullName evidence="3">Protease</fullName>
    </submittedName>
</protein>
<dbReference type="Pfam" id="PF01965">
    <property type="entry name" value="DJ-1_PfpI"/>
    <property type="match status" value="1"/>
</dbReference>
<dbReference type="OrthoDB" id="9792284at2"/>
<dbReference type="GO" id="GO:0006508">
    <property type="term" value="P:proteolysis"/>
    <property type="evidence" value="ECO:0007669"/>
    <property type="project" value="UniProtKB-KW"/>
</dbReference>
<dbReference type="InterPro" id="IPR006286">
    <property type="entry name" value="C56_PfpI-like"/>
</dbReference>
<dbReference type="PROSITE" id="PS51276">
    <property type="entry name" value="PEPTIDASE_C56_PFPI"/>
    <property type="match status" value="1"/>
</dbReference>
<proteinExistence type="inferred from homology"/>
<comment type="similarity">
    <text evidence="1">Belongs to the peptidase C56 family.</text>
</comment>
<dbReference type="RefSeq" id="WP_025978391.1">
    <property type="nucleotide sequence ID" value="NZ_CP015614.1"/>
</dbReference>
<evidence type="ECO:0000313" key="4">
    <source>
        <dbReference type="Proteomes" id="UP000077603"/>
    </source>
</evidence>
<dbReference type="Gene3D" id="3.40.50.880">
    <property type="match status" value="1"/>
</dbReference>
<gene>
    <name evidence="3" type="ORF">DA69_08995</name>
</gene>
<organism evidence="3 4">
    <name type="scientific">Brevundimonas naejangsanensis</name>
    <dbReference type="NCBI Taxonomy" id="588932"/>
    <lineage>
        <taxon>Bacteria</taxon>
        <taxon>Pseudomonadati</taxon>
        <taxon>Pseudomonadota</taxon>
        <taxon>Alphaproteobacteria</taxon>
        <taxon>Caulobacterales</taxon>
        <taxon>Caulobacteraceae</taxon>
        <taxon>Brevundimonas</taxon>
    </lineage>
</organism>
<feature type="domain" description="DJ-1/PfpI" evidence="2">
    <location>
        <begin position="12"/>
        <end position="179"/>
    </location>
</feature>
<dbReference type="eggNOG" id="COG0693">
    <property type="taxonomic scope" value="Bacteria"/>
</dbReference>
<dbReference type="KEGG" id="bne:DA69_08995"/>
<accession>A0A172Y6P0</accession>
<keyword evidence="3" id="KW-0645">Protease</keyword>
<keyword evidence="3" id="KW-0378">Hydrolase</keyword>
<name>A0A172Y6P0_9CAUL</name>
<dbReference type="STRING" id="588932.DA69_08995"/>
<dbReference type="PANTHER" id="PTHR42733">
    <property type="entry name" value="DJ-1 PROTEIN"/>
    <property type="match status" value="1"/>
</dbReference>
<dbReference type="InterPro" id="IPR029062">
    <property type="entry name" value="Class_I_gatase-like"/>
</dbReference>